<proteinExistence type="predicted"/>
<comment type="caution">
    <text evidence="1">The sequence shown here is derived from an EMBL/GenBank/DDBJ whole genome shotgun (WGS) entry which is preliminary data.</text>
</comment>
<evidence type="ECO:0000313" key="2">
    <source>
        <dbReference type="Proteomes" id="UP001207468"/>
    </source>
</evidence>
<accession>A0ACC0U992</accession>
<reference evidence="1" key="1">
    <citation type="submission" date="2021-03" db="EMBL/GenBank/DDBJ databases">
        <title>Evolutionary priming and transition to the ectomycorrhizal habit in an iconic lineage of mushroom-forming fungi: is preadaptation a requirement?</title>
        <authorList>
            <consortium name="DOE Joint Genome Institute"/>
            <person name="Looney B.P."/>
            <person name="Miyauchi S."/>
            <person name="Morin E."/>
            <person name="Drula E."/>
            <person name="Courty P.E."/>
            <person name="Chicoki N."/>
            <person name="Fauchery L."/>
            <person name="Kohler A."/>
            <person name="Kuo A."/>
            <person name="LaButti K."/>
            <person name="Pangilinan J."/>
            <person name="Lipzen A."/>
            <person name="Riley R."/>
            <person name="Andreopoulos W."/>
            <person name="He G."/>
            <person name="Johnson J."/>
            <person name="Barry K.W."/>
            <person name="Grigoriev I.V."/>
            <person name="Nagy L."/>
            <person name="Hibbett D."/>
            <person name="Henrissat B."/>
            <person name="Matheny P.B."/>
            <person name="Labbe J."/>
            <person name="Martin A.F."/>
        </authorList>
    </citation>
    <scope>NUCLEOTIDE SEQUENCE</scope>
    <source>
        <strain evidence="1">BPL698</strain>
    </source>
</reference>
<gene>
    <name evidence="1" type="ORF">F5148DRAFT_1197570</name>
</gene>
<organism evidence="1 2">
    <name type="scientific">Russula earlei</name>
    <dbReference type="NCBI Taxonomy" id="71964"/>
    <lineage>
        <taxon>Eukaryota</taxon>
        <taxon>Fungi</taxon>
        <taxon>Dikarya</taxon>
        <taxon>Basidiomycota</taxon>
        <taxon>Agaricomycotina</taxon>
        <taxon>Agaricomycetes</taxon>
        <taxon>Russulales</taxon>
        <taxon>Russulaceae</taxon>
        <taxon>Russula</taxon>
    </lineage>
</organism>
<name>A0ACC0U992_9AGAM</name>
<dbReference type="EMBL" id="JAGFNK010000096">
    <property type="protein sequence ID" value="KAI9508278.1"/>
    <property type="molecule type" value="Genomic_DNA"/>
</dbReference>
<sequence>MDFFGDEDDLPPGGPASLFAQIAQGLGGGFRYGGGPRSNPSSYDEYLKAYSVAMLPGRERENLSYGGKIILPPSALAHLTSLDLDSPWMFKLRNPQNPAASTHAGVLEFIAEEGVVHLPYWMMKTLRLTEGDPVRITGTELPKGRFVKLQAQHVHFLEISDPKAVLEQALRNFTALTQGDIIEISYNSIIFGLLVMEATPGGEGISILDTDLEVDFAPPVGYVEPERPKAAPQATMASKLNIDLSSQTPGSSRPASSMGGNFSNTIKTGTIVSKGGDAWETFKGRGETLGGRRTKGRGITHRAPEQVSTSSKIIRTDQHRVIVNEDLENDGKNPAALNLPFGKLFFGFNIPPYVPPPAPEDDESTPKPPTAFFGAGNSLNGRATSSSTRSSSKGKSKATDDTEAKAGESRWGTGTGRSLGTRQSNGVSSRTLGAGLVGVGGASVPRPSQRPTKKPPRYEPSPTPDFGVDDDDVIVIDSDVD</sequence>
<evidence type="ECO:0000313" key="1">
    <source>
        <dbReference type="EMBL" id="KAI9508278.1"/>
    </source>
</evidence>
<protein>
    <submittedName>
        <fullName evidence="1">Ubiquitin fusion degradation protein I</fullName>
    </submittedName>
</protein>
<dbReference type="Proteomes" id="UP001207468">
    <property type="component" value="Unassembled WGS sequence"/>
</dbReference>
<keyword evidence="2" id="KW-1185">Reference proteome</keyword>